<proteinExistence type="predicted"/>
<dbReference type="InterPro" id="IPR014914">
    <property type="entry name" value="RES_dom"/>
</dbReference>
<evidence type="ECO:0000259" key="1">
    <source>
        <dbReference type="Pfam" id="PF08808"/>
    </source>
</evidence>
<evidence type="ECO:0000313" key="2">
    <source>
        <dbReference type="EMBL" id="MBB3105022.1"/>
    </source>
</evidence>
<name>A0A839T6H1_AZOMA</name>
<accession>A0A839T6H1</accession>
<protein>
    <submittedName>
        <fullName evidence="2">RES domain-containing protein</fullName>
    </submittedName>
</protein>
<dbReference type="Pfam" id="PF08808">
    <property type="entry name" value="RES"/>
    <property type="match status" value="1"/>
</dbReference>
<gene>
    <name evidence="2" type="ORF">FHR87_003456</name>
</gene>
<organism evidence="2 3">
    <name type="scientific">Azomonas macrocytogenes</name>
    <name type="common">Azotobacter macrocytogenes</name>
    <dbReference type="NCBI Taxonomy" id="69962"/>
    <lineage>
        <taxon>Bacteria</taxon>
        <taxon>Pseudomonadati</taxon>
        <taxon>Pseudomonadota</taxon>
        <taxon>Gammaproteobacteria</taxon>
        <taxon>Pseudomonadales</taxon>
        <taxon>Pseudomonadaceae</taxon>
        <taxon>Azomonas</taxon>
    </lineage>
</organism>
<feature type="domain" description="RES" evidence="1">
    <location>
        <begin position="10"/>
        <end position="81"/>
    </location>
</feature>
<reference evidence="2 3" key="1">
    <citation type="submission" date="2020-08" db="EMBL/GenBank/DDBJ databases">
        <title>Genomic Encyclopedia of Type Strains, Phase III (KMG-III): the genomes of soil and plant-associated and newly described type strains.</title>
        <authorList>
            <person name="Whitman W."/>
        </authorList>
    </citation>
    <scope>NUCLEOTIDE SEQUENCE [LARGE SCALE GENOMIC DNA]</scope>
    <source>
        <strain evidence="2 3">CECT 4462</strain>
    </source>
</reference>
<comment type="caution">
    <text evidence="2">The sequence shown here is derived from an EMBL/GenBank/DDBJ whole genome shotgun (WGS) entry which is preliminary data.</text>
</comment>
<dbReference type="Proteomes" id="UP000549250">
    <property type="component" value="Unassembled WGS sequence"/>
</dbReference>
<dbReference type="AlphaFoldDB" id="A0A839T6H1"/>
<evidence type="ECO:0000313" key="3">
    <source>
        <dbReference type="Proteomes" id="UP000549250"/>
    </source>
</evidence>
<dbReference type="EMBL" id="JACHXI010000023">
    <property type="protein sequence ID" value="MBB3105022.1"/>
    <property type="molecule type" value="Genomic_DNA"/>
</dbReference>
<sequence length="86" mass="9597">MHLEIDPEDFPSTLQLIRIELPDSVPLADSPILPEHWKSGPQATRIIGDHFLDERSALLLPVPSAIIPCTTNYLFNPAHFATDLRA</sequence>
<keyword evidence="3" id="KW-1185">Reference proteome</keyword>